<evidence type="ECO:0000313" key="7">
    <source>
        <dbReference type="EMBL" id="MDR5653257.1"/>
    </source>
</evidence>
<evidence type="ECO:0000256" key="5">
    <source>
        <dbReference type="ARBA" id="ARBA00023136"/>
    </source>
</evidence>
<feature type="transmembrane region" description="Helical" evidence="6">
    <location>
        <begin position="173"/>
        <end position="196"/>
    </location>
</feature>
<proteinExistence type="predicted"/>
<evidence type="ECO:0000256" key="2">
    <source>
        <dbReference type="ARBA" id="ARBA00022475"/>
    </source>
</evidence>
<sequence length="294" mass="31210">MGSAFEAFLTIQCIMTIAALGHYLPLSMKQLDVGIAGYMAIGAYASAILTRDFGLAFPLAIAAGTIAAAAAALVVDILAARVRLSGFTYAIFALSFAESLRIILNNSDRVGGTLGFVGIRHHTTLTGVAVVLAIVILGFWALDRSRLGHLRTAIRDDAFIVPQLGVPLLATKLVIFAIGGGLGGMAGGLYAHYVLFIRPDDFGFLLLVAIMLPIVFGGLDRFYGAILGTWILGIIPELFRGLGEYRLLLTAAATILLLVLRPGGLITDGTIERAKGLFRSRDAHRRDATDTGRP</sequence>
<comment type="caution">
    <text evidence="7">The sequence shown here is derived from an EMBL/GenBank/DDBJ whole genome shotgun (WGS) entry which is preliminary data.</text>
</comment>
<comment type="subcellular location">
    <subcellularLocation>
        <location evidence="1">Cell membrane</location>
        <topology evidence="1">Multi-pass membrane protein</topology>
    </subcellularLocation>
</comment>
<organism evidence="7 8">
    <name type="scientific">Ruixingdingia sedimenti</name>
    <dbReference type="NCBI Taxonomy" id="3073604"/>
    <lineage>
        <taxon>Bacteria</taxon>
        <taxon>Pseudomonadati</taxon>
        <taxon>Pseudomonadota</taxon>
        <taxon>Alphaproteobacteria</taxon>
        <taxon>Rhodobacterales</taxon>
        <taxon>Paracoccaceae</taxon>
        <taxon>Ruixingdingia</taxon>
    </lineage>
</organism>
<dbReference type="Pfam" id="PF02653">
    <property type="entry name" value="BPD_transp_2"/>
    <property type="match status" value="1"/>
</dbReference>
<keyword evidence="5 6" id="KW-0472">Membrane</keyword>
<keyword evidence="4 6" id="KW-1133">Transmembrane helix</keyword>
<keyword evidence="3 6" id="KW-0812">Transmembrane</keyword>
<evidence type="ECO:0000256" key="4">
    <source>
        <dbReference type="ARBA" id="ARBA00022989"/>
    </source>
</evidence>
<feature type="transmembrane region" description="Helical" evidence="6">
    <location>
        <begin position="31"/>
        <end position="49"/>
    </location>
</feature>
<feature type="transmembrane region" description="Helical" evidence="6">
    <location>
        <begin position="202"/>
        <end position="235"/>
    </location>
</feature>
<feature type="transmembrane region" description="Helical" evidence="6">
    <location>
        <begin position="55"/>
        <end position="79"/>
    </location>
</feature>
<accession>A0ABU1F8T1</accession>
<feature type="transmembrane region" description="Helical" evidence="6">
    <location>
        <begin position="247"/>
        <end position="266"/>
    </location>
</feature>
<keyword evidence="8" id="KW-1185">Reference proteome</keyword>
<gene>
    <name evidence="7" type="ORF">RGD00_11625</name>
</gene>
<dbReference type="CDD" id="cd06581">
    <property type="entry name" value="TM_PBP1_LivM_like"/>
    <property type="match status" value="1"/>
</dbReference>
<dbReference type="PANTHER" id="PTHR30482:SF10">
    <property type="entry name" value="HIGH-AFFINITY BRANCHED-CHAIN AMINO ACID TRANSPORT PROTEIN BRAE"/>
    <property type="match status" value="1"/>
</dbReference>
<dbReference type="RefSeq" id="WP_310457499.1">
    <property type="nucleotide sequence ID" value="NZ_JAVKPH010000012.1"/>
</dbReference>
<evidence type="ECO:0000256" key="1">
    <source>
        <dbReference type="ARBA" id="ARBA00004651"/>
    </source>
</evidence>
<dbReference type="InterPro" id="IPR001851">
    <property type="entry name" value="ABC_transp_permease"/>
</dbReference>
<dbReference type="PANTHER" id="PTHR30482">
    <property type="entry name" value="HIGH-AFFINITY BRANCHED-CHAIN AMINO ACID TRANSPORT SYSTEM PERMEASE"/>
    <property type="match status" value="1"/>
</dbReference>
<feature type="transmembrane region" description="Helical" evidence="6">
    <location>
        <begin position="124"/>
        <end position="142"/>
    </location>
</feature>
<dbReference type="Proteomes" id="UP001247754">
    <property type="component" value="Unassembled WGS sequence"/>
</dbReference>
<evidence type="ECO:0000256" key="6">
    <source>
        <dbReference type="SAM" id="Phobius"/>
    </source>
</evidence>
<feature type="transmembrane region" description="Helical" evidence="6">
    <location>
        <begin position="86"/>
        <end position="104"/>
    </location>
</feature>
<evidence type="ECO:0000256" key="3">
    <source>
        <dbReference type="ARBA" id="ARBA00022692"/>
    </source>
</evidence>
<keyword evidence="2" id="KW-1003">Cell membrane</keyword>
<evidence type="ECO:0000313" key="8">
    <source>
        <dbReference type="Proteomes" id="UP001247754"/>
    </source>
</evidence>
<feature type="transmembrane region" description="Helical" evidence="6">
    <location>
        <begin position="6"/>
        <end position="24"/>
    </location>
</feature>
<dbReference type="EMBL" id="JAVKPH010000012">
    <property type="protein sequence ID" value="MDR5653257.1"/>
    <property type="molecule type" value="Genomic_DNA"/>
</dbReference>
<reference evidence="7 8" key="1">
    <citation type="submission" date="2023-09" db="EMBL/GenBank/DDBJ databases">
        <title>Xinfangfangia sedmenti sp. nov., isolated the sedment.</title>
        <authorList>
            <person name="Xu L."/>
        </authorList>
    </citation>
    <scope>NUCLEOTIDE SEQUENCE [LARGE SCALE GENOMIC DNA]</scope>
    <source>
        <strain evidence="7 8">LG-4</strain>
    </source>
</reference>
<dbReference type="InterPro" id="IPR043428">
    <property type="entry name" value="LivM-like"/>
</dbReference>
<name>A0ABU1F8T1_9RHOB</name>
<protein>
    <submittedName>
        <fullName evidence="7">Branched-chain amino acid ABC transporter permease</fullName>
    </submittedName>
</protein>